<organism evidence="2 3">
    <name type="scientific">Candidatus Eubacterium avistercoris</name>
    <dbReference type="NCBI Taxonomy" id="2838567"/>
    <lineage>
        <taxon>Bacteria</taxon>
        <taxon>Bacillati</taxon>
        <taxon>Bacillota</taxon>
        <taxon>Clostridia</taxon>
        <taxon>Eubacteriales</taxon>
        <taxon>Eubacteriaceae</taxon>
        <taxon>Eubacterium</taxon>
    </lineage>
</organism>
<name>A0A9D2IGZ0_9FIRM</name>
<evidence type="ECO:0000313" key="3">
    <source>
        <dbReference type="Proteomes" id="UP000824024"/>
    </source>
</evidence>
<comment type="caution">
    <text evidence="2">The sequence shown here is derived from an EMBL/GenBank/DDBJ whole genome shotgun (WGS) entry which is preliminary data.</text>
</comment>
<dbReference type="Gene3D" id="3.40.50.11900">
    <property type="match status" value="1"/>
</dbReference>
<dbReference type="InterPro" id="IPR051805">
    <property type="entry name" value="Dehydratase_Activator_Redct"/>
</dbReference>
<gene>
    <name evidence="2" type="ORF">IAA08_12200</name>
</gene>
<dbReference type="PANTHER" id="PTHR32329">
    <property type="entry name" value="BIFUNCTIONAL PROTEIN [INCLUDES 2-HYDROXYACYL-COA DEHYDRATASE (N-TER) AND ITS ACTIVATOR DOMAIN (C_TERM)-RELATED"/>
    <property type="match status" value="1"/>
</dbReference>
<reference evidence="2" key="1">
    <citation type="journal article" date="2021" name="PeerJ">
        <title>Extensive microbial diversity within the chicken gut microbiome revealed by metagenomics and culture.</title>
        <authorList>
            <person name="Gilroy R."/>
            <person name="Ravi A."/>
            <person name="Getino M."/>
            <person name="Pursley I."/>
            <person name="Horton D.L."/>
            <person name="Alikhan N.F."/>
            <person name="Baker D."/>
            <person name="Gharbi K."/>
            <person name="Hall N."/>
            <person name="Watson M."/>
            <person name="Adriaenssens E.M."/>
            <person name="Foster-Nyarko E."/>
            <person name="Jarju S."/>
            <person name="Secka A."/>
            <person name="Antonio M."/>
            <person name="Oren A."/>
            <person name="Chaudhuri R.R."/>
            <person name="La Ragione R."/>
            <person name="Hildebrand F."/>
            <person name="Pallen M.J."/>
        </authorList>
    </citation>
    <scope>NUCLEOTIDE SEQUENCE</scope>
    <source>
        <strain evidence="2">CHK192-9172</strain>
    </source>
</reference>
<evidence type="ECO:0000313" key="2">
    <source>
        <dbReference type="EMBL" id="HIZ08682.1"/>
    </source>
</evidence>
<dbReference type="Proteomes" id="UP000824024">
    <property type="component" value="Unassembled WGS sequence"/>
</dbReference>
<protein>
    <recommendedName>
        <fullName evidence="1">DUF2229 domain-containing protein</fullName>
    </recommendedName>
</protein>
<reference evidence="2" key="2">
    <citation type="submission" date="2021-04" db="EMBL/GenBank/DDBJ databases">
        <authorList>
            <person name="Gilroy R."/>
        </authorList>
    </citation>
    <scope>NUCLEOTIDE SEQUENCE</scope>
    <source>
        <strain evidence="2">CHK192-9172</strain>
    </source>
</reference>
<accession>A0A9D2IGZ0</accession>
<dbReference type="PANTHER" id="PTHR32329:SF2">
    <property type="entry name" value="BIFUNCTIONAL PROTEIN [INCLUDES 2-HYDROXYACYL-COA DEHYDRATASE (N-TER) AND ITS ACTIVATOR DOMAIN (C_TERM)"/>
    <property type="match status" value="1"/>
</dbReference>
<sequence length="305" mass="34901">MKIGIPRALLYYRFDTLWRTFFQELGFETVLSPVTDKTILDEGSRYSIDENCLSSKLFFGHIAVLEGKCDAVFVPRIANYGKEGIMCTRFEALYDTAVNTFRDKDLKFITCDVDLQEKKTEEAAFTSLGIELGCSREKSLGAYRAAKTADRNSQEKKIRYQEQQLEKEGIKILIVGHSYNLHDEYIGRPIIKNLYNLNAIPLLADAVDLDWARREYTAICKDVPWMVNRELVGAIHQYRDKIDGLILLTAFPCGPDSMLNEMIIRRVKGLPILNLLLDSQDGNAGIETRLESFVDIIRFRKEAHI</sequence>
<evidence type="ECO:0000259" key="1">
    <source>
        <dbReference type="Pfam" id="PF09989"/>
    </source>
</evidence>
<feature type="domain" description="DUF2229" evidence="1">
    <location>
        <begin position="2"/>
        <end position="206"/>
    </location>
</feature>
<dbReference type="Pfam" id="PF09989">
    <property type="entry name" value="DUF2229"/>
    <property type="match status" value="1"/>
</dbReference>
<dbReference type="EMBL" id="DXCH01000327">
    <property type="protein sequence ID" value="HIZ08682.1"/>
    <property type="molecule type" value="Genomic_DNA"/>
</dbReference>
<proteinExistence type="predicted"/>
<dbReference type="InterPro" id="IPR018709">
    <property type="entry name" value="CoA_activase_DUF2229"/>
</dbReference>
<dbReference type="AlphaFoldDB" id="A0A9D2IGZ0"/>